<accession>A0AAV9GAJ6</accession>
<keyword evidence="2" id="KW-0645">Protease</keyword>
<dbReference type="PANTHER" id="PTHR47966:SF2">
    <property type="entry name" value="ASPERGILLOPEPSIN-1-RELATED"/>
    <property type="match status" value="1"/>
</dbReference>
<dbReference type="PANTHER" id="PTHR47966">
    <property type="entry name" value="BETA-SITE APP-CLEAVING ENZYME, ISOFORM A-RELATED"/>
    <property type="match status" value="1"/>
</dbReference>
<dbReference type="InterPro" id="IPR001461">
    <property type="entry name" value="Aspartic_peptidase_A1"/>
</dbReference>
<keyword evidence="6" id="KW-0732">Signal</keyword>
<dbReference type="GO" id="GO:0006508">
    <property type="term" value="P:proteolysis"/>
    <property type="evidence" value="ECO:0007669"/>
    <property type="project" value="UniProtKB-KW"/>
</dbReference>
<sequence length="414" mass="44994">MARLSFSAILAVLAFLNLASAAPTKAPLTLNAIRNPQYRPDGRLEYARALAKWGGSIPDALANYALSKTKGDTGVVSAQSFVHDREYLTPIGIGTPAQTLMLDLDTGSSDFWVYSSETDPTILGNRTRYVTADSSTSRLIPNSSWSIEYGDGSFAMGDAHLDTIHVGGIEVQDAVVETAKRVSDQMAADLALNGIFGLAYGLGSEVTPRVPTVYQKMSPLLHRNVFTADLKFLADGTYQFGAIDHSKFTGDIHWTPLMADAKFWQFDFSSFNVENSNTWYWYKWSAIADTGTSLMLMGNDMVKYYYSRVKGATFNESTGLWVYPCSTVLPDFNFGLGNGSSNWTATVPGRFINYTVYDAGATGGRHGHGVKCMGGIQGNGGANFSILGDVFLKAFYAIFDVAGRRVGFADKPLN</sequence>
<reference evidence="8" key="2">
    <citation type="submission" date="2023-05" db="EMBL/GenBank/DDBJ databases">
        <authorList>
            <consortium name="Lawrence Berkeley National Laboratory"/>
            <person name="Steindorff A."/>
            <person name="Hensen N."/>
            <person name="Bonometti L."/>
            <person name="Westerberg I."/>
            <person name="Brannstrom I.O."/>
            <person name="Guillou S."/>
            <person name="Cros-Aarteil S."/>
            <person name="Calhoun S."/>
            <person name="Haridas S."/>
            <person name="Kuo A."/>
            <person name="Mondo S."/>
            <person name="Pangilinan J."/>
            <person name="Riley R."/>
            <person name="Labutti K."/>
            <person name="Andreopoulos B."/>
            <person name="Lipzen A."/>
            <person name="Chen C."/>
            <person name="Yanf M."/>
            <person name="Daum C."/>
            <person name="Ng V."/>
            <person name="Clum A."/>
            <person name="Ohm R."/>
            <person name="Martin F."/>
            <person name="Silar P."/>
            <person name="Natvig D."/>
            <person name="Lalanne C."/>
            <person name="Gautier V."/>
            <person name="Ament-Velasquez S.L."/>
            <person name="Kruys A."/>
            <person name="Hutchinson M.I."/>
            <person name="Powell A.J."/>
            <person name="Barry K."/>
            <person name="Miller A.N."/>
            <person name="Grigoriev I.V."/>
            <person name="Debuchy R."/>
            <person name="Gladieux P."/>
            <person name="Thoren M.H."/>
            <person name="Johannesson H."/>
        </authorList>
    </citation>
    <scope>NUCLEOTIDE SEQUENCE</scope>
    <source>
        <strain evidence="8">PSN243</strain>
    </source>
</reference>
<evidence type="ECO:0000313" key="9">
    <source>
        <dbReference type="Proteomes" id="UP001321760"/>
    </source>
</evidence>
<evidence type="ECO:0000256" key="4">
    <source>
        <dbReference type="ARBA" id="ARBA00022801"/>
    </source>
</evidence>
<dbReference type="InterPro" id="IPR033121">
    <property type="entry name" value="PEPTIDASE_A1"/>
</dbReference>
<dbReference type="PROSITE" id="PS51767">
    <property type="entry name" value="PEPTIDASE_A1"/>
    <property type="match status" value="1"/>
</dbReference>
<dbReference type="SUPFAM" id="SSF50630">
    <property type="entry name" value="Acid proteases"/>
    <property type="match status" value="1"/>
</dbReference>
<feature type="active site" evidence="5">
    <location>
        <position position="105"/>
    </location>
</feature>
<reference evidence="8" key="1">
    <citation type="journal article" date="2023" name="Mol. Phylogenet. Evol.">
        <title>Genome-scale phylogeny and comparative genomics of the fungal order Sordariales.</title>
        <authorList>
            <person name="Hensen N."/>
            <person name="Bonometti L."/>
            <person name="Westerberg I."/>
            <person name="Brannstrom I.O."/>
            <person name="Guillou S."/>
            <person name="Cros-Aarteil S."/>
            <person name="Calhoun S."/>
            <person name="Haridas S."/>
            <person name="Kuo A."/>
            <person name="Mondo S."/>
            <person name="Pangilinan J."/>
            <person name="Riley R."/>
            <person name="LaButti K."/>
            <person name="Andreopoulos B."/>
            <person name="Lipzen A."/>
            <person name="Chen C."/>
            <person name="Yan M."/>
            <person name="Daum C."/>
            <person name="Ng V."/>
            <person name="Clum A."/>
            <person name="Steindorff A."/>
            <person name="Ohm R.A."/>
            <person name="Martin F."/>
            <person name="Silar P."/>
            <person name="Natvig D.O."/>
            <person name="Lalanne C."/>
            <person name="Gautier V."/>
            <person name="Ament-Velasquez S.L."/>
            <person name="Kruys A."/>
            <person name="Hutchinson M.I."/>
            <person name="Powell A.J."/>
            <person name="Barry K."/>
            <person name="Miller A.N."/>
            <person name="Grigoriev I.V."/>
            <person name="Debuchy R."/>
            <person name="Gladieux P."/>
            <person name="Hiltunen Thoren M."/>
            <person name="Johannesson H."/>
        </authorList>
    </citation>
    <scope>NUCLEOTIDE SEQUENCE</scope>
    <source>
        <strain evidence="8">PSN243</strain>
    </source>
</reference>
<feature type="active site" evidence="5">
    <location>
        <position position="289"/>
    </location>
</feature>
<dbReference type="EMBL" id="MU865977">
    <property type="protein sequence ID" value="KAK4444412.1"/>
    <property type="molecule type" value="Genomic_DNA"/>
</dbReference>
<keyword evidence="9" id="KW-1185">Reference proteome</keyword>
<dbReference type="InterPro" id="IPR034163">
    <property type="entry name" value="Aspergillopepsin-like_cat_dom"/>
</dbReference>
<dbReference type="AlphaFoldDB" id="A0AAV9GAJ6"/>
<evidence type="ECO:0000313" key="8">
    <source>
        <dbReference type="EMBL" id="KAK4444412.1"/>
    </source>
</evidence>
<dbReference type="CDD" id="cd06097">
    <property type="entry name" value="Aspergillopepsin_like"/>
    <property type="match status" value="1"/>
</dbReference>
<evidence type="ECO:0000256" key="5">
    <source>
        <dbReference type="PIRSR" id="PIRSR601461-1"/>
    </source>
</evidence>
<evidence type="ECO:0000256" key="3">
    <source>
        <dbReference type="ARBA" id="ARBA00022750"/>
    </source>
</evidence>
<keyword evidence="4" id="KW-0378">Hydrolase</keyword>
<keyword evidence="3" id="KW-0064">Aspartyl protease</keyword>
<dbReference type="Pfam" id="PF00026">
    <property type="entry name" value="Asp"/>
    <property type="match status" value="1"/>
</dbReference>
<proteinExistence type="inferred from homology"/>
<evidence type="ECO:0000256" key="6">
    <source>
        <dbReference type="SAM" id="SignalP"/>
    </source>
</evidence>
<dbReference type="PRINTS" id="PR00792">
    <property type="entry name" value="PEPSIN"/>
</dbReference>
<dbReference type="Gene3D" id="2.40.70.10">
    <property type="entry name" value="Acid Proteases"/>
    <property type="match status" value="2"/>
</dbReference>
<name>A0AAV9GAJ6_9PEZI</name>
<feature type="domain" description="Peptidase A1" evidence="7">
    <location>
        <begin position="87"/>
        <end position="409"/>
    </location>
</feature>
<feature type="signal peptide" evidence="6">
    <location>
        <begin position="1"/>
        <end position="21"/>
    </location>
</feature>
<evidence type="ECO:0000256" key="1">
    <source>
        <dbReference type="ARBA" id="ARBA00007447"/>
    </source>
</evidence>
<dbReference type="InterPro" id="IPR021109">
    <property type="entry name" value="Peptidase_aspartic_dom_sf"/>
</dbReference>
<evidence type="ECO:0000256" key="2">
    <source>
        <dbReference type="ARBA" id="ARBA00022670"/>
    </source>
</evidence>
<organism evidence="8 9">
    <name type="scientific">Podospora aff. communis PSN243</name>
    <dbReference type="NCBI Taxonomy" id="3040156"/>
    <lineage>
        <taxon>Eukaryota</taxon>
        <taxon>Fungi</taxon>
        <taxon>Dikarya</taxon>
        <taxon>Ascomycota</taxon>
        <taxon>Pezizomycotina</taxon>
        <taxon>Sordariomycetes</taxon>
        <taxon>Sordariomycetidae</taxon>
        <taxon>Sordariales</taxon>
        <taxon>Podosporaceae</taxon>
        <taxon>Podospora</taxon>
    </lineage>
</organism>
<dbReference type="Proteomes" id="UP001321760">
    <property type="component" value="Unassembled WGS sequence"/>
</dbReference>
<comment type="caution">
    <text evidence="8">The sequence shown here is derived from an EMBL/GenBank/DDBJ whole genome shotgun (WGS) entry which is preliminary data.</text>
</comment>
<feature type="chain" id="PRO_5043339526" evidence="6">
    <location>
        <begin position="22"/>
        <end position="414"/>
    </location>
</feature>
<comment type="similarity">
    <text evidence="1">Belongs to the peptidase A1 family.</text>
</comment>
<dbReference type="GO" id="GO:0004190">
    <property type="term" value="F:aspartic-type endopeptidase activity"/>
    <property type="evidence" value="ECO:0007669"/>
    <property type="project" value="UniProtKB-KW"/>
</dbReference>
<gene>
    <name evidence="8" type="ORF">QBC34DRAFT_183890</name>
</gene>
<evidence type="ECO:0000259" key="7">
    <source>
        <dbReference type="PROSITE" id="PS51767"/>
    </source>
</evidence>
<protein>
    <submittedName>
        <fullName evidence="8">Aspartic peptidase domain-containing protein</fullName>
    </submittedName>
</protein>